<sequence>MNNSAITWITETPKPEAHSYNTRNRNNGKLMIITTVLPMEVVMYGILTRVPADHWEKTLNQICKGWSAIPRDPFFQNMHFHGCKLGLYIQDQLRINSGTQFIQIEEKKAKVAFRRTIPGQVCDSLDGLLLIRRSSDEPRNVNGNFYAANPATKQVVKLAFDFEQDIMYFTCKGKIVSIDGKFKVVFLGSSNIEERYQYRWYIYSMESGMHGLIPYRKVTCPDSIAINDMFYPHNTISTGAVTYWSNIYDGMTLAFDARNETCYSLVLPGDTNGTKWQIVKNGDQLGFVTWSYNDREIGMWALKDLQNSIWIKTGTIVADRRSSNTNIDRGLIHSANFLYDQQILVFVICLSLRKMILKLVAFDVKTGSIRTLRKIPKFSEVGLHINSLITL</sequence>
<proteinExistence type="predicted"/>
<dbReference type="Proteomes" id="UP000828941">
    <property type="component" value="Chromosome 4"/>
</dbReference>
<accession>A0ACB9PHV6</accession>
<evidence type="ECO:0000313" key="1">
    <source>
        <dbReference type="EMBL" id="KAI4348063.1"/>
    </source>
</evidence>
<name>A0ACB9PHV6_BAUVA</name>
<evidence type="ECO:0000313" key="2">
    <source>
        <dbReference type="Proteomes" id="UP000828941"/>
    </source>
</evidence>
<organism evidence="1 2">
    <name type="scientific">Bauhinia variegata</name>
    <name type="common">Purple orchid tree</name>
    <name type="synonym">Phanera variegata</name>
    <dbReference type="NCBI Taxonomy" id="167791"/>
    <lineage>
        <taxon>Eukaryota</taxon>
        <taxon>Viridiplantae</taxon>
        <taxon>Streptophyta</taxon>
        <taxon>Embryophyta</taxon>
        <taxon>Tracheophyta</taxon>
        <taxon>Spermatophyta</taxon>
        <taxon>Magnoliopsida</taxon>
        <taxon>eudicotyledons</taxon>
        <taxon>Gunneridae</taxon>
        <taxon>Pentapetalae</taxon>
        <taxon>rosids</taxon>
        <taxon>fabids</taxon>
        <taxon>Fabales</taxon>
        <taxon>Fabaceae</taxon>
        <taxon>Cercidoideae</taxon>
        <taxon>Cercideae</taxon>
        <taxon>Bauhiniinae</taxon>
        <taxon>Bauhinia</taxon>
    </lineage>
</organism>
<protein>
    <submittedName>
        <fullName evidence="1">Uncharacterized protein</fullName>
    </submittedName>
</protein>
<reference evidence="1 2" key="1">
    <citation type="journal article" date="2022" name="DNA Res.">
        <title>Chromosomal-level genome assembly of the orchid tree Bauhinia variegata (Leguminosae; Cercidoideae) supports the allotetraploid origin hypothesis of Bauhinia.</title>
        <authorList>
            <person name="Zhong Y."/>
            <person name="Chen Y."/>
            <person name="Zheng D."/>
            <person name="Pang J."/>
            <person name="Liu Y."/>
            <person name="Luo S."/>
            <person name="Meng S."/>
            <person name="Qian L."/>
            <person name="Wei D."/>
            <person name="Dai S."/>
            <person name="Zhou R."/>
        </authorList>
    </citation>
    <scope>NUCLEOTIDE SEQUENCE [LARGE SCALE GENOMIC DNA]</scope>
    <source>
        <strain evidence="1">BV-YZ2020</strain>
    </source>
</reference>
<comment type="caution">
    <text evidence="1">The sequence shown here is derived from an EMBL/GenBank/DDBJ whole genome shotgun (WGS) entry which is preliminary data.</text>
</comment>
<dbReference type="EMBL" id="CM039429">
    <property type="protein sequence ID" value="KAI4348063.1"/>
    <property type="molecule type" value="Genomic_DNA"/>
</dbReference>
<keyword evidence="2" id="KW-1185">Reference proteome</keyword>
<gene>
    <name evidence="1" type="ORF">L6164_008825</name>
</gene>